<evidence type="ECO:0000259" key="2">
    <source>
        <dbReference type="PROSITE" id="PS50110"/>
    </source>
</evidence>
<keyword evidence="1" id="KW-0597">Phosphoprotein</keyword>
<comment type="caution">
    <text evidence="3">The sequence shown here is derived from an EMBL/GenBank/DDBJ whole genome shotgun (WGS) entry which is preliminary data.</text>
</comment>
<feature type="domain" description="Response regulatory" evidence="2">
    <location>
        <begin position="77"/>
        <end position="149"/>
    </location>
</feature>
<dbReference type="GO" id="GO:0038199">
    <property type="term" value="F:ethylene receptor activity"/>
    <property type="evidence" value="ECO:0007669"/>
    <property type="project" value="TreeGrafter"/>
</dbReference>
<name>A0A7J6DSE1_CANSA</name>
<sequence>MKEKVQVLFTKGGSGTEGSTIDIDYSSDRHNSDEIKEGLSFSICKRINRPLRRGIFAVGNVLDQQQQRSNSQLRGLRVILANDDGVNRTVTKKLFEKLGCHVLAISSGFECLTTVTSAENACRVVLLDNHMPKMNFLCESESFAAASGH</sequence>
<dbReference type="GO" id="GO:0005524">
    <property type="term" value="F:ATP binding"/>
    <property type="evidence" value="ECO:0007669"/>
    <property type="project" value="UniProtKB-KW"/>
</dbReference>
<dbReference type="Proteomes" id="UP000525078">
    <property type="component" value="Unassembled WGS sequence"/>
</dbReference>
<dbReference type="GO" id="GO:0046872">
    <property type="term" value="F:metal ion binding"/>
    <property type="evidence" value="ECO:0007669"/>
    <property type="project" value="UniProtKB-KW"/>
</dbReference>
<feature type="modified residue" description="4-aspartylphosphate" evidence="1">
    <location>
        <position position="128"/>
    </location>
</feature>
<evidence type="ECO:0000313" key="3">
    <source>
        <dbReference type="EMBL" id="KAF4348993.1"/>
    </source>
</evidence>
<dbReference type="InterPro" id="IPR011006">
    <property type="entry name" value="CheY-like_superfamily"/>
</dbReference>
<gene>
    <name evidence="3" type="ORF">F8388_026307</name>
</gene>
<accession>A0A7J6DSE1</accession>
<dbReference type="GO" id="GO:0005783">
    <property type="term" value="C:endoplasmic reticulum"/>
    <property type="evidence" value="ECO:0007669"/>
    <property type="project" value="TreeGrafter"/>
</dbReference>
<dbReference type="PANTHER" id="PTHR24423">
    <property type="entry name" value="TWO-COMPONENT SENSOR HISTIDINE KINASE"/>
    <property type="match status" value="1"/>
</dbReference>
<dbReference type="GO" id="GO:0051740">
    <property type="term" value="F:ethylene binding"/>
    <property type="evidence" value="ECO:0007669"/>
    <property type="project" value="TreeGrafter"/>
</dbReference>
<dbReference type="Gene3D" id="3.40.50.2300">
    <property type="match status" value="1"/>
</dbReference>
<dbReference type="InterPro" id="IPR001789">
    <property type="entry name" value="Sig_transdc_resp-reg_receiver"/>
</dbReference>
<dbReference type="EMBL" id="JAATIP010000411">
    <property type="protein sequence ID" value="KAF4348993.1"/>
    <property type="molecule type" value="Genomic_DNA"/>
</dbReference>
<dbReference type="GO" id="GO:0016301">
    <property type="term" value="F:kinase activity"/>
    <property type="evidence" value="ECO:0007669"/>
    <property type="project" value="UniProtKB-KW"/>
</dbReference>
<organism evidence="3 4">
    <name type="scientific">Cannabis sativa</name>
    <name type="common">Hemp</name>
    <name type="synonym">Marijuana</name>
    <dbReference type="NCBI Taxonomy" id="3483"/>
    <lineage>
        <taxon>Eukaryota</taxon>
        <taxon>Viridiplantae</taxon>
        <taxon>Streptophyta</taxon>
        <taxon>Embryophyta</taxon>
        <taxon>Tracheophyta</taxon>
        <taxon>Spermatophyta</taxon>
        <taxon>Magnoliopsida</taxon>
        <taxon>eudicotyledons</taxon>
        <taxon>Gunneridae</taxon>
        <taxon>Pentapetalae</taxon>
        <taxon>rosids</taxon>
        <taxon>fabids</taxon>
        <taxon>Rosales</taxon>
        <taxon>Cannabaceae</taxon>
        <taxon>Cannabis</taxon>
    </lineage>
</organism>
<dbReference type="AlphaFoldDB" id="A0A7J6DSE1"/>
<dbReference type="PROSITE" id="PS50110">
    <property type="entry name" value="RESPONSE_REGULATORY"/>
    <property type="match status" value="1"/>
</dbReference>
<dbReference type="PANTHER" id="PTHR24423:SF629">
    <property type="entry name" value="PROTEIN EIN4"/>
    <property type="match status" value="1"/>
</dbReference>
<reference evidence="3 4" key="1">
    <citation type="journal article" date="2020" name="bioRxiv">
        <title>Sequence and annotation of 42 cannabis genomes reveals extensive copy number variation in cannabinoid synthesis and pathogen resistance genes.</title>
        <authorList>
            <person name="Mckernan K.J."/>
            <person name="Helbert Y."/>
            <person name="Kane L.T."/>
            <person name="Ebling H."/>
            <person name="Zhang L."/>
            <person name="Liu B."/>
            <person name="Eaton Z."/>
            <person name="Mclaughlin S."/>
            <person name="Kingan S."/>
            <person name="Baybayan P."/>
            <person name="Concepcion G."/>
            <person name="Jordan M."/>
            <person name="Riva A."/>
            <person name="Barbazuk W."/>
            <person name="Harkins T."/>
        </authorList>
    </citation>
    <scope>NUCLEOTIDE SEQUENCE [LARGE SCALE GENOMIC DNA]</scope>
    <source>
        <strain evidence="4">cv. Jamaican Lion 4</strain>
        <tissue evidence="3">Leaf</tissue>
    </source>
</reference>
<evidence type="ECO:0000313" key="4">
    <source>
        <dbReference type="Proteomes" id="UP000525078"/>
    </source>
</evidence>
<dbReference type="SUPFAM" id="SSF52172">
    <property type="entry name" value="CheY-like"/>
    <property type="match status" value="1"/>
</dbReference>
<proteinExistence type="predicted"/>
<evidence type="ECO:0000256" key="1">
    <source>
        <dbReference type="PROSITE-ProRule" id="PRU00169"/>
    </source>
</evidence>
<protein>
    <recommendedName>
        <fullName evidence="2">Response regulatory domain-containing protein</fullName>
    </recommendedName>
</protein>